<keyword evidence="3" id="KW-0472">Membrane</keyword>
<dbReference type="SUPFAM" id="SSF51161">
    <property type="entry name" value="Trimeric LpxA-like enzymes"/>
    <property type="match status" value="1"/>
</dbReference>
<evidence type="ECO:0000313" key="5">
    <source>
        <dbReference type="Proteomes" id="UP000245999"/>
    </source>
</evidence>
<dbReference type="RefSeq" id="WP_109657257.1">
    <property type="nucleotide sequence ID" value="NZ_CP029145.1"/>
</dbReference>
<evidence type="ECO:0000313" key="4">
    <source>
        <dbReference type="EMBL" id="AWM34211.1"/>
    </source>
</evidence>
<evidence type="ECO:0000256" key="2">
    <source>
        <dbReference type="ARBA" id="ARBA00022679"/>
    </source>
</evidence>
<accession>A0A2Z3GP55</accession>
<dbReference type="GO" id="GO:0008374">
    <property type="term" value="F:O-acyltransferase activity"/>
    <property type="evidence" value="ECO:0007669"/>
    <property type="project" value="TreeGrafter"/>
</dbReference>
<evidence type="ECO:0000256" key="3">
    <source>
        <dbReference type="SAM" id="Phobius"/>
    </source>
</evidence>
<evidence type="ECO:0000256" key="1">
    <source>
        <dbReference type="ARBA" id="ARBA00007274"/>
    </source>
</evidence>
<dbReference type="AlphaFoldDB" id="A0A2Z3GP55"/>
<dbReference type="CDD" id="cd05825">
    <property type="entry name" value="LbH_wcaF_like"/>
    <property type="match status" value="1"/>
</dbReference>
<sequence>MPATTDLSKFDPGDYRAGPRLKVLLWYFVNYYVFASAFPWPYGLKTWLLRSFGARVGVGLVIKPRVRIKNPWRLTIGDHCWLGESVWIDNLADVAIGSHVSVSQGALLLTGNHDYTVPNFPYRLGTIRLGDGVWVGAQSVVCPGVACGAHAILTVGSVATKSLDTWGIYTGNPAVFVRARRMQPA</sequence>
<proteinExistence type="inferred from homology"/>
<keyword evidence="3" id="KW-0812">Transmembrane</keyword>
<keyword evidence="2" id="KW-0808">Transferase</keyword>
<dbReference type="NCBIfam" id="NF007797">
    <property type="entry name" value="PRK10502.1"/>
    <property type="match status" value="1"/>
</dbReference>
<dbReference type="KEGG" id="hnv:DDQ68_16305"/>
<protein>
    <submittedName>
        <fullName evidence="4">Colanic acid biosynthesis acetyltransferase WcaF</fullName>
    </submittedName>
</protein>
<dbReference type="Gene3D" id="2.160.10.10">
    <property type="entry name" value="Hexapeptide repeat proteins"/>
    <property type="match status" value="1"/>
</dbReference>
<dbReference type="OrthoDB" id="9814490at2"/>
<dbReference type="PANTHER" id="PTHR23416:SF23">
    <property type="entry name" value="ACETYLTRANSFERASE C18B11.09C-RELATED"/>
    <property type="match status" value="1"/>
</dbReference>
<dbReference type="EMBL" id="CP029145">
    <property type="protein sequence ID" value="AWM34211.1"/>
    <property type="molecule type" value="Genomic_DNA"/>
</dbReference>
<gene>
    <name evidence="4" type="ORF">DDQ68_16305</name>
</gene>
<comment type="similarity">
    <text evidence="1">Belongs to the transferase hexapeptide repeat family.</text>
</comment>
<dbReference type="InterPro" id="IPR051159">
    <property type="entry name" value="Hexapeptide_acetyltransf"/>
</dbReference>
<dbReference type="GO" id="GO:0005829">
    <property type="term" value="C:cytosol"/>
    <property type="evidence" value="ECO:0007669"/>
    <property type="project" value="TreeGrafter"/>
</dbReference>
<feature type="transmembrane region" description="Helical" evidence="3">
    <location>
        <begin position="24"/>
        <end position="42"/>
    </location>
</feature>
<keyword evidence="3" id="KW-1133">Transmembrane helix</keyword>
<keyword evidence="5" id="KW-1185">Reference proteome</keyword>
<dbReference type="Proteomes" id="UP000245999">
    <property type="component" value="Chromosome"/>
</dbReference>
<organism evidence="4 5">
    <name type="scientific">Hymenobacter nivis</name>
    <dbReference type="NCBI Taxonomy" id="1850093"/>
    <lineage>
        <taxon>Bacteria</taxon>
        <taxon>Pseudomonadati</taxon>
        <taxon>Bacteroidota</taxon>
        <taxon>Cytophagia</taxon>
        <taxon>Cytophagales</taxon>
        <taxon>Hymenobacteraceae</taxon>
        <taxon>Hymenobacter</taxon>
    </lineage>
</organism>
<dbReference type="PANTHER" id="PTHR23416">
    <property type="entry name" value="SIALIC ACID SYNTHASE-RELATED"/>
    <property type="match status" value="1"/>
</dbReference>
<dbReference type="InterPro" id="IPR011004">
    <property type="entry name" value="Trimer_LpxA-like_sf"/>
</dbReference>
<name>A0A2Z3GP55_9BACT</name>
<reference evidence="5" key="1">
    <citation type="submission" date="2018-04" db="EMBL/GenBank/DDBJ databases">
        <title>Complete genome of Antarctic heterotrophic bacterium Hymenobacter nivis.</title>
        <authorList>
            <person name="Terashima M."/>
        </authorList>
    </citation>
    <scope>NUCLEOTIDE SEQUENCE [LARGE SCALE GENOMIC DNA]</scope>
    <source>
        <strain evidence="5">NBRC 111535</strain>
    </source>
</reference>